<accession>A0A1E5PGQ5</accession>
<organism evidence="1 2">
    <name type="scientific">Streptomyces agglomeratus</name>
    <dbReference type="NCBI Taxonomy" id="285458"/>
    <lineage>
        <taxon>Bacteria</taxon>
        <taxon>Bacillati</taxon>
        <taxon>Actinomycetota</taxon>
        <taxon>Actinomycetes</taxon>
        <taxon>Kitasatosporales</taxon>
        <taxon>Streptomycetaceae</taxon>
        <taxon>Streptomyces</taxon>
    </lineage>
</organism>
<dbReference type="EMBL" id="MEHJ01000001">
    <property type="protein sequence ID" value="OEJ28748.1"/>
    <property type="molecule type" value="Genomic_DNA"/>
</dbReference>
<reference evidence="1 2" key="1">
    <citation type="submission" date="2016-08" db="EMBL/GenBank/DDBJ databases">
        <title>Complete genome sequence of Streptomyces agglomeratus strain 6-3-2, a novel anti-MRSA actinomycete isolated from Wuli of Tebit, China.</title>
        <authorList>
            <person name="Chen X."/>
        </authorList>
    </citation>
    <scope>NUCLEOTIDE SEQUENCE [LARGE SCALE GENOMIC DNA]</scope>
    <source>
        <strain evidence="1 2">6-3-2</strain>
    </source>
</reference>
<dbReference type="RefSeq" id="WP_069774731.1">
    <property type="nucleotide sequence ID" value="NZ_MEHI01000001.1"/>
</dbReference>
<dbReference type="Proteomes" id="UP000095759">
    <property type="component" value="Unassembled WGS sequence"/>
</dbReference>
<comment type="caution">
    <text evidence="1">The sequence shown here is derived from an EMBL/GenBank/DDBJ whole genome shotgun (WGS) entry which is preliminary data.</text>
</comment>
<dbReference type="AlphaFoldDB" id="A0A1E5PGQ5"/>
<name>A0A1E5PGQ5_9ACTN</name>
<keyword evidence="2" id="KW-1185">Reference proteome</keyword>
<protein>
    <submittedName>
        <fullName evidence="1">Uncharacterized protein</fullName>
    </submittedName>
</protein>
<evidence type="ECO:0000313" key="1">
    <source>
        <dbReference type="EMBL" id="OEJ28748.1"/>
    </source>
</evidence>
<proteinExistence type="predicted"/>
<evidence type="ECO:0000313" key="2">
    <source>
        <dbReference type="Proteomes" id="UP000095759"/>
    </source>
</evidence>
<gene>
    <name evidence="1" type="ORF">AS594_34180</name>
</gene>
<sequence length="165" mass="17774">MFALTALTVEAERLKEAGMHAALALTGVARDAVWDELGPDVQREVVTRARAVPHYAVDHVMHDRDRSLSPSLLRDCFDSLADNGSLADIAHFPHVIHLSGRNVNDAACAPFLKNAQAVHHLSGEHRALERLTTLLATAAPSSLAASVADDVDLYSAFDRYTLGGL</sequence>